<reference evidence="2" key="1">
    <citation type="submission" date="2020-04" db="EMBL/GenBank/DDBJ databases">
        <title>Hybrid Assembly of Korean Phytophthora infestans isolates.</title>
        <authorList>
            <person name="Prokchorchik M."/>
            <person name="Lee Y."/>
            <person name="Seo J."/>
            <person name="Cho J.-H."/>
            <person name="Park Y.-E."/>
            <person name="Jang D.-C."/>
            <person name="Im J.-S."/>
            <person name="Choi J.-G."/>
            <person name="Park H.-J."/>
            <person name="Lee G.-B."/>
            <person name="Lee Y.-G."/>
            <person name="Hong S.-Y."/>
            <person name="Cho K."/>
            <person name="Sohn K.H."/>
        </authorList>
    </citation>
    <scope>NUCLEOTIDE SEQUENCE</scope>
    <source>
        <strain evidence="2">KR_1_A1</strain>
        <strain evidence="3">KR_2_A2</strain>
    </source>
</reference>
<feature type="transmembrane region" description="Helical" evidence="1">
    <location>
        <begin position="644"/>
        <end position="663"/>
    </location>
</feature>
<feature type="transmembrane region" description="Helical" evidence="1">
    <location>
        <begin position="589"/>
        <end position="608"/>
    </location>
</feature>
<keyword evidence="1" id="KW-0812">Transmembrane</keyword>
<evidence type="ECO:0000256" key="1">
    <source>
        <dbReference type="SAM" id="Phobius"/>
    </source>
</evidence>
<dbReference type="AlphaFoldDB" id="A0A833SKI1"/>
<evidence type="ECO:0000313" key="3">
    <source>
        <dbReference type="EMBL" id="KAF4138072.1"/>
    </source>
</evidence>
<evidence type="ECO:0008006" key="5">
    <source>
        <dbReference type="Google" id="ProtNLM"/>
    </source>
</evidence>
<dbReference type="EMBL" id="JAACNO010001742">
    <property type="protein sequence ID" value="KAF4138072.1"/>
    <property type="molecule type" value="Genomic_DNA"/>
</dbReference>
<feature type="transmembrane region" description="Helical" evidence="1">
    <location>
        <begin position="501"/>
        <end position="525"/>
    </location>
</feature>
<feature type="transmembrane region" description="Helical" evidence="1">
    <location>
        <begin position="675"/>
        <end position="697"/>
    </location>
</feature>
<dbReference type="Proteomes" id="UP000704712">
    <property type="component" value="Unassembled WGS sequence"/>
</dbReference>
<feature type="transmembrane region" description="Helical" evidence="1">
    <location>
        <begin position="396"/>
        <end position="417"/>
    </location>
</feature>
<proteinExistence type="predicted"/>
<sequence>MATVVPLPHNADEVSSEVLAIGSSVPTTFVDPQELQNAIIRAGRALTKVIDSTRLSSECQSALAAMAASGQALELRFVDEINNAGVLSSPFQEPSSKYLTELCEAIADCATKAPVPEVELLSLWSVIHTSVSDVISEAGAVAAQVSTNASEALASDGANAQAIGKMLTGALASSSVLASSVSEELHEALQHLSETGTPIAEHLVGTLRQHMVDFRAVLSEQDWVELQSRSSQSISSEWKAIRDGVDSLVDQAKEATDFVKLTAGEVFDSPYAKMIAAHGFAGMDGALSQSRDAVDAALDAVREGGTAALSAFAACLARSGLPPLLRVEIARDFFQTVGLFFNALYKSVLEFFEEHKIASGLNNFLKVLRGAYDVMAVNVLALIEKTSQNRALMADFAVGALLAAIGVVYVSFLWFVFSGRHLHRRADEVRQGHEAITWAALAKKQKMRVKLFTYVITACLTVYLPLTRLCLDVIAAAISSLTATDTSASDLILSRFKDDKAWPVIVVAAIVLLLTFTIPLPWLLVRAIEENRPTGSLENPLVTHDLDGEIVPFDDEVYARLVARDPSQLRCPYRSLYAGFEQKWRYYKVLQLLVKLALVLVIVLAATANGKIRGILPCVIYATVVAISSYGTPFSDPLNNIMEISGKVTALITCVGGALAAFIDMKQAKSKPLELVAVIVSIVHIVNLFVMLAVLLLGMKGARLFLKNLLGWITFSDTSRGLEDAPAKNVLPRWDVDKEVKHRVWQAFWRSILLELTQNISKHTGNGSELTVAHRLEELEQAVVASGVHRVRSHWRGEERPYTSKLRQATQTALEGIDVYWDEASGARDGHLDSKSFFGKMYVIPYPFYCVMVYDDSKDEAIIRDDAETSEQSKLAKLLFLNFSPKIIGKRDLRQKLRVLSTQATSIDFPFSRQEQATVEDGTVTKTDSEGNTRTETRYSTVSFTCYYTYGIVHVATKGDASKRIMAEGFDVNMTYRDGHGDAVAPHTRKVHHLQNRVAVMGADHIGLTAAMEESEQLGIIFMQTKDVWGPGLKMLREQHQEYRRGLEHKHAEANSTLSDAFWYFVYNNPKVSRQDLEFHLKHREGNSRLQSLTETHQSALDSLYLRLKFVYSHPAVTFWSVFWDDVYARNGEMKRIRKFKSDFDPQQPTSICYNVMRRPDLESWLCKRKLVGKRRLFYAPLLNLLYTEMDKRLA</sequence>
<dbReference type="Proteomes" id="UP000602510">
    <property type="component" value="Unassembled WGS sequence"/>
</dbReference>
<protein>
    <recommendedName>
        <fullName evidence="5">Transmembrane protein</fullName>
    </recommendedName>
</protein>
<keyword evidence="4" id="KW-1185">Reference proteome</keyword>
<feature type="transmembrane region" description="Helical" evidence="1">
    <location>
        <begin position="451"/>
        <end position="481"/>
    </location>
</feature>
<organism evidence="2 4">
    <name type="scientific">Phytophthora infestans</name>
    <name type="common">Potato late blight agent</name>
    <name type="synonym">Botrytis infestans</name>
    <dbReference type="NCBI Taxonomy" id="4787"/>
    <lineage>
        <taxon>Eukaryota</taxon>
        <taxon>Sar</taxon>
        <taxon>Stramenopiles</taxon>
        <taxon>Oomycota</taxon>
        <taxon>Peronosporomycetes</taxon>
        <taxon>Peronosporales</taxon>
        <taxon>Peronosporaceae</taxon>
        <taxon>Phytophthora</taxon>
    </lineage>
</organism>
<evidence type="ECO:0000313" key="2">
    <source>
        <dbReference type="EMBL" id="KAF4036002.1"/>
    </source>
</evidence>
<accession>A0A833SKI1</accession>
<name>A0A833SKI1_PHYIN</name>
<evidence type="ECO:0000313" key="4">
    <source>
        <dbReference type="Proteomes" id="UP000602510"/>
    </source>
</evidence>
<keyword evidence="1" id="KW-0472">Membrane</keyword>
<gene>
    <name evidence="2" type="ORF">GN244_ATG12001</name>
    <name evidence="3" type="ORF">GN958_ATG12681</name>
</gene>
<comment type="caution">
    <text evidence="2">The sequence shown here is derived from an EMBL/GenBank/DDBJ whole genome shotgun (WGS) entry which is preliminary data.</text>
</comment>
<dbReference type="EMBL" id="WSZM01000286">
    <property type="protein sequence ID" value="KAF4036002.1"/>
    <property type="molecule type" value="Genomic_DNA"/>
</dbReference>
<keyword evidence="1" id="KW-1133">Transmembrane helix</keyword>